<dbReference type="InParanoid" id="C1FHG0"/>
<dbReference type="Gene3D" id="4.10.1100.10">
    <property type="entry name" value="Transcription factor, SBP-box domain"/>
    <property type="match status" value="1"/>
</dbReference>
<dbReference type="PROSITE" id="PS51141">
    <property type="entry name" value="ZF_SBP"/>
    <property type="match status" value="1"/>
</dbReference>
<feature type="region of interest" description="Disordered" evidence="1">
    <location>
        <begin position="1"/>
        <end position="49"/>
    </location>
</feature>
<feature type="region of interest" description="Disordered" evidence="1">
    <location>
        <begin position="257"/>
        <end position="276"/>
    </location>
</feature>
<feature type="domain" description="SBP-type" evidence="2">
    <location>
        <begin position="49"/>
        <end position="128"/>
    </location>
</feature>
<proteinExistence type="predicted"/>
<gene>
    <name evidence="3" type="ORF">MICPUN_62070</name>
</gene>
<dbReference type="AlphaFoldDB" id="C1FHG0"/>
<evidence type="ECO:0000313" key="3">
    <source>
        <dbReference type="EMBL" id="ACO70094.1"/>
    </source>
</evidence>
<dbReference type="GO" id="GO:0005634">
    <property type="term" value="C:nucleus"/>
    <property type="evidence" value="ECO:0007669"/>
    <property type="project" value="InterPro"/>
</dbReference>
<feature type="region of interest" description="Disordered" evidence="1">
    <location>
        <begin position="173"/>
        <end position="226"/>
    </location>
</feature>
<dbReference type="EMBL" id="CP001576">
    <property type="protein sequence ID" value="ACO70094.1"/>
    <property type="molecule type" value="Genomic_DNA"/>
</dbReference>
<dbReference type="InterPro" id="IPR036893">
    <property type="entry name" value="SBP_sf"/>
</dbReference>
<organism evidence="3 4">
    <name type="scientific">Micromonas commoda (strain RCC299 / NOUM17 / CCMP2709)</name>
    <name type="common">Picoplanktonic green alga</name>
    <dbReference type="NCBI Taxonomy" id="296587"/>
    <lineage>
        <taxon>Eukaryota</taxon>
        <taxon>Viridiplantae</taxon>
        <taxon>Chlorophyta</taxon>
        <taxon>Mamiellophyceae</taxon>
        <taxon>Mamiellales</taxon>
        <taxon>Mamiellaceae</taxon>
        <taxon>Micromonas</taxon>
    </lineage>
</organism>
<dbReference type="KEGG" id="mis:MICPUN_62070"/>
<dbReference type="RefSeq" id="XP_002508836.1">
    <property type="nucleotide sequence ID" value="XM_002508790.1"/>
</dbReference>
<dbReference type="InterPro" id="IPR004333">
    <property type="entry name" value="SBP_dom"/>
</dbReference>
<evidence type="ECO:0000259" key="2">
    <source>
        <dbReference type="PROSITE" id="PS51141"/>
    </source>
</evidence>
<sequence length="319" mass="33947">MANEGVDWALSFGDGADVDDDGPDVNAQAPGPASRGGAGGANEKAPQEPKTCRVTGCDAICQTVHEIRARACASHCAALYVQLEEEPEGTQSRFCYQCHKFHTMDEYITPDGSLLQRHNCYKSQQRRLMRRRNKSNEKAAANKTHGGRGRGRNQGANPQAYYLSRAAGANRRSSVAGGAEGGIGAEGGGGGAPGTPSPMYAHARERNEGPDAGAGGMMPPPPRRVSGGVLIEPVTYANYEEPVAKTYQELLPPGMRAEAEEASRNTAAMDAMPAGPGEMTEEMMRRLREEAVRAHNAQTLRFGSFTESSLKPRTAPSAS</sequence>
<dbReference type="GeneID" id="8247113"/>
<accession>C1FHG0</accession>
<reference evidence="3 4" key="1">
    <citation type="journal article" date="2009" name="Science">
        <title>Green evolution and dynamic adaptations revealed by genomes of the marine picoeukaryotes Micromonas.</title>
        <authorList>
            <person name="Worden A.Z."/>
            <person name="Lee J.H."/>
            <person name="Mock T."/>
            <person name="Rouze P."/>
            <person name="Simmons M.P."/>
            <person name="Aerts A.L."/>
            <person name="Allen A.E."/>
            <person name="Cuvelier M.L."/>
            <person name="Derelle E."/>
            <person name="Everett M.V."/>
            <person name="Foulon E."/>
            <person name="Grimwood J."/>
            <person name="Gundlach H."/>
            <person name="Henrissat B."/>
            <person name="Napoli C."/>
            <person name="McDonald S.M."/>
            <person name="Parker M.S."/>
            <person name="Rombauts S."/>
            <person name="Salamov A."/>
            <person name="Von Dassow P."/>
            <person name="Badger J.H."/>
            <person name="Coutinho P.M."/>
            <person name="Demir E."/>
            <person name="Dubchak I."/>
            <person name="Gentemann C."/>
            <person name="Eikrem W."/>
            <person name="Gready J.E."/>
            <person name="John U."/>
            <person name="Lanier W."/>
            <person name="Lindquist E.A."/>
            <person name="Lucas S."/>
            <person name="Mayer K.F."/>
            <person name="Moreau H."/>
            <person name="Not F."/>
            <person name="Otillar R."/>
            <person name="Panaud O."/>
            <person name="Pangilinan J."/>
            <person name="Paulsen I."/>
            <person name="Piegu B."/>
            <person name="Poliakov A."/>
            <person name="Robbens S."/>
            <person name="Schmutz J."/>
            <person name="Toulza E."/>
            <person name="Wyss T."/>
            <person name="Zelensky A."/>
            <person name="Zhou K."/>
            <person name="Armbrust E.V."/>
            <person name="Bhattacharya D."/>
            <person name="Goodenough U.W."/>
            <person name="Van de Peer Y."/>
            <person name="Grigoriev I.V."/>
        </authorList>
    </citation>
    <scope>NUCLEOTIDE SEQUENCE [LARGE SCALE GENOMIC DNA]</scope>
    <source>
        <strain evidence="4">RCC299 / NOUM17</strain>
    </source>
</reference>
<feature type="compositionally biased region" description="Basic residues" evidence="1">
    <location>
        <begin position="124"/>
        <end position="133"/>
    </location>
</feature>
<protein>
    <submittedName>
        <fullName evidence="3">Pe-pgrs family protein</fullName>
    </submittedName>
</protein>
<name>C1FHG0_MICCC</name>
<dbReference type="Pfam" id="PF03110">
    <property type="entry name" value="SBP"/>
    <property type="match status" value="1"/>
</dbReference>
<dbReference type="SUPFAM" id="SSF103612">
    <property type="entry name" value="SBT domain"/>
    <property type="match status" value="1"/>
</dbReference>
<dbReference type="Proteomes" id="UP000002009">
    <property type="component" value="Chromosome 10"/>
</dbReference>
<evidence type="ECO:0000313" key="4">
    <source>
        <dbReference type="Proteomes" id="UP000002009"/>
    </source>
</evidence>
<dbReference type="GO" id="GO:0003677">
    <property type="term" value="F:DNA binding"/>
    <property type="evidence" value="ECO:0007669"/>
    <property type="project" value="InterPro"/>
</dbReference>
<keyword evidence="4" id="KW-1185">Reference proteome</keyword>
<evidence type="ECO:0000256" key="1">
    <source>
        <dbReference type="SAM" id="MobiDB-lite"/>
    </source>
</evidence>
<feature type="compositionally biased region" description="Gly residues" evidence="1">
    <location>
        <begin position="178"/>
        <end position="193"/>
    </location>
</feature>
<feature type="compositionally biased region" description="Low complexity" evidence="1">
    <location>
        <begin position="24"/>
        <end position="33"/>
    </location>
</feature>
<feature type="region of interest" description="Disordered" evidence="1">
    <location>
        <begin position="124"/>
        <end position="156"/>
    </location>
</feature>
<dbReference type="OrthoDB" id="1428121at2759"/>